<dbReference type="HAMAP" id="MF_01343_B">
    <property type="entry name" value="Ribosomal_uS15_B"/>
    <property type="match status" value="1"/>
</dbReference>
<dbReference type="CDD" id="cd00353">
    <property type="entry name" value="Ribosomal_S15p_S13e"/>
    <property type="match status" value="1"/>
</dbReference>
<dbReference type="NCBIfam" id="TIGR00952">
    <property type="entry name" value="S15_bact"/>
    <property type="match status" value="1"/>
</dbReference>
<dbReference type="GO" id="GO:1990904">
    <property type="term" value="C:ribonucleoprotein complex"/>
    <property type="evidence" value="ECO:0007669"/>
    <property type="project" value="UniProtKB-KW"/>
</dbReference>
<dbReference type="InterPro" id="IPR005290">
    <property type="entry name" value="Ribosomal_uS15_bac-type"/>
</dbReference>
<sequence length="140" mass="15317">MALLCKSGVFGKAAVARPVRVAAPSRARLAVCASYKNQENIDLSKLAALQRHDKDCGSTEVQVARLTARIVQISSHLAANKKDHAARRGLMNILSQRKSLLQYLYKIDRNGYDKLIAEFGIRSVVVGDTRGAARKKEVAV</sequence>
<dbReference type="GO" id="GO:0003735">
    <property type="term" value="F:structural constituent of ribosome"/>
    <property type="evidence" value="ECO:0007669"/>
    <property type="project" value="InterPro"/>
</dbReference>
<dbReference type="GO" id="GO:0006412">
    <property type="term" value="P:translation"/>
    <property type="evidence" value="ECO:0007669"/>
    <property type="project" value="InterPro"/>
</dbReference>
<dbReference type="Gene3D" id="6.10.250.3130">
    <property type="match status" value="1"/>
</dbReference>
<dbReference type="SMART" id="SM01387">
    <property type="entry name" value="Ribosomal_S15"/>
    <property type="match status" value="1"/>
</dbReference>
<dbReference type="OrthoDB" id="364880at2759"/>
<comment type="similarity">
    <text evidence="1 4">Belongs to the universal ribosomal protein uS15 family.</text>
</comment>
<accession>A0A836C610</accession>
<dbReference type="Gene3D" id="1.10.287.10">
    <property type="entry name" value="S15/NS1, RNA-binding"/>
    <property type="match status" value="1"/>
</dbReference>
<dbReference type="Pfam" id="PF00312">
    <property type="entry name" value="Ribosomal_S15"/>
    <property type="match status" value="1"/>
</dbReference>
<dbReference type="SUPFAM" id="SSF47060">
    <property type="entry name" value="S15/NS1 RNA-binding domain"/>
    <property type="match status" value="1"/>
</dbReference>
<dbReference type="PANTHER" id="PTHR23321:SF26">
    <property type="entry name" value="SMALL RIBOSOMAL SUBUNIT PROTEIN US15M"/>
    <property type="match status" value="1"/>
</dbReference>
<evidence type="ECO:0000256" key="2">
    <source>
        <dbReference type="ARBA" id="ARBA00022980"/>
    </source>
</evidence>
<dbReference type="InterPro" id="IPR000589">
    <property type="entry name" value="Ribosomal_uS15"/>
</dbReference>
<protein>
    <recommendedName>
        <fullName evidence="5">30S ribosomal protein S15</fullName>
    </recommendedName>
</protein>
<comment type="caution">
    <text evidence="6">The sequence shown here is derived from an EMBL/GenBank/DDBJ whole genome shotgun (WGS) entry which is preliminary data.</text>
</comment>
<dbReference type="InterPro" id="IPR009068">
    <property type="entry name" value="uS15_NS1_RNA-bd_sf"/>
</dbReference>
<evidence type="ECO:0000313" key="7">
    <source>
        <dbReference type="Proteomes" id="UP000612055"/>
    </source>
</evidence>
<gene>
    <name evidence="6" type="ORF">HYH03_001825</name>
</gene>
<reference evidence="6" key="1">
    <citation type="journal article" date="2020" name="bioRxiv">
        <title>Comparative genomics of Chlamydomonas.</title>
        <authorList>
            <person name="Craig R.J."/>
            <person name="Hasan A.R."/>
            <person name="Ness R.W."/>
            <person name="Keightley P.D."/>
        </authorList>
    </citation>
    <scope>NUCLEOTIDE SEQUENCE</scope>
    <source>
        <strain evidence="6">CCAP 11/70</strain>
    </source>
</reference>
<proteinExistence type="inferred from homology"/>
<evidence type="ECO:0000256" key="4">
    <source>
        <dbReference type="RuleBase" id="RU003919"/>
    </source>
</evidence>
<dbReference type="Proteomes" id="UP000612055">
    <property type="component" value="Unassembled WGS sequence"/>
</dbReference>
<keyword evidence="3 4" id="KW-0687">Ribonucleoprotein</keyword>
<organism evidence="6 7">
    <name type="scientific">Edaphochlamys debaryana</name>
    <dbReference type="NCBI Taxonomy" id="47281"/>
    <lineage>
        <taxon>Eukaryota</taxon>
        <taxon>Viridiplantae</taxon>
        <taxon>Chlorophyta</taxon>
        <taxon>core chlorophytes</taxon>
        <taxon>Chlorophyceae</taxon>
        <taxon>CS clade</taxon>
        <taxon>Chlamydomonadales</taxon>
        <taxon>Chlamydomonadales incertae sedis</taxon>
        <taxon>Edaphochlamys</taxon>
    </lineage>
</organism>
<name>A0A836C610_9CHLO</name>
<dbReference type="GO" id="GO:0005737">
    <property type="term" value="C:cytoplasm"/>
    <property type="evidence" value="ECO:0007669"/>
    <property type="project" value="UniProtKB-ARBA"/>
</dbReference>
<dbReference type="PANTHER" id="PTHR23321">
    <property type="entry name" value="RIBOSOMAL PROTEIN S15, BACTERIAL AND ORGANELLAR"/>
    <property type="match status" value="1"/>
</dbReference>
<keyword evidence="2 4" id="KW-0689">Ribosomal protein</keyword>
<keyword evidence="7" id="KW-1185">Reference proteome</keyword>
<evidence type="ECO:0000256" key="3">
    <source>
        <dbReference type="ARBA" id="ARBA00023274"/>
    </source>
</evidence>
<dbReference type="AlphaFoldDB" id="A0A836C610"/>
<evidence type="ECO:0000313" key="6">
    <source>
        <dbReference type="EMBL" id="KAG2500247.1"/>
    </source>
</evidence>
<dbReference type="GO" id="GO:0005840">
    <property type="term" value="C:ribosome"/>
    <property type="evidence" value="ECO:0007669"/>
    <property type="project" value="UniProtKB-KW"/>
</dbReference>
<evidence type="ECO:0000256" key="1">
    <source>
        <dbReference type="ARBA" id="ARBA00008434"/>
    </source>
</evidence>
<evidence type="ECO:0000256" key="5">
    <source>
        <dbReference type="RuleBase" id="RU003920"/>
    </source>
</evidence>
<dbReference type="PROSITE" id="PS00362">
    <property type="entry name" value="RIBOSOMAL_S15"/>
    <property type="match status" value="1"/>
</dbReference>
<dbReference type="EMBL" id="JAEHOE010000004">
    <property type="protein sequence ID" value="KAG2500247.1"/>
    <property type="molecule type" value="Genomic_DNA"/>
</dbReference>